<dbReference type="EMBL" id="CP021425">
    <property type="protein sequence ID" value="ARU56690.1"/>
    <property type="molecule type" value="Genomic_DNA"/>
</dbReference>
<dbReference type="KEGG" id="ome:OLMES_2640"/>
<keyword evidence="3" id="KW-1185">Reference proteome</keyword>
<feature type="signal peptide" evidence="1">
    <location>
        <begin position="1"/>
        <end position="25"/>
    </location>
</feature>
<organism evidence="2 3">
    <name type="scientific">Oleiphilus messinensis</name>
    <dbReference type="NCBI Taxonomy" id="141451"/>
    <lineage>
        <taxon>Bacteria</taxon>
        <taxon>Pseudomonadati</taxon>
        <taxon>Pseudomonadota</taxon>
        <taxon>Gammaproteobacteria</taxon>
        <taxon>Oceanospirillales</taxon>
        <taxon>Oleiphilaceae</taxon>
        <taxon>Oleiphilus</taxon>
    </lineage>
</organism>
<evidence type="ECO:0000313" key="2">
    <source>
        <dbReference type="EMBL" id="ARU56690.1"/>
    </source>
</evidence>
<keyword evidence="1" id="KW-0732">Signal</keyword>
<feature type="chain" id="PRO_5013118555" evidence="1">
    <location>
        <begin position="26"/>
        <end position="104"/>
    </location>
</feature>
<accession>A0A1Y0I8X4</accession>
<proteinExistence type="predicted"/>
<dbReference type="RefSeq" id="WP_087461654.1">
    <property type="nucleotide sequence ID" value="NZ_CP021425.1"/>
</dbReference>
<dbReference type="Proteomes" id="UP000196027">
    <property type="component" value="Chromosome"/>
</dbReference>
<name>A0A1Y0I8X4_9GAMM</name>
<protein>
    <submittedName>
        <fullName evidence="2">Uncharacterized protein</fullName>
    </submittedName>
</protein>
<reference evidence="2 3" key="1">
    <citation type="submission" date="2017-05" db="EMBL/GenBank/DDBJ databases">
        <title>Genomic insights into alkan degradation activity of Oleiphilus messinensis.</title>
        <authorList>
            <person name="Kozyavkin S.A."/>
            <person name="Slesarev A.I."/>
            <person name="Golyshin P.N."/>
            <person name="Korzhenkov A."/>
            <person name="Golyshina O.N."/>
            <person name="Toshchakov S.V."/>
        </authorList>
    </citation>
    <scope>NUCLEOTIDE SEQUENCE [LARGE SCALE GENOMIC DNA]</scope>
    <source>
        <strain evidence="2 3">ME102</strain>
    </source>
</reference>
<evidence type="ECO:0000313" key="3">
    <source>
        <dbReference type="Proteomes" id="UP000196027"/>
    </source>
</evidence>
<dbReference type="AlphaFoldDB" id="A0A1Y0I8X4"/>
<evidence type="ECO:0000256" key="1">
    <source>
        <dbReference type="SAM" id="SignalP"/>
    </source>
</evidence>
<gene>
    <name evidence="2" type="ORF">OLMES_2640</name>
</gene>
<sequence>MQSHFARTLALIVTVSALASPVTIAEQKKIPPLEVGNMDNIPTLLSRLDTRTITVSLKNGKEYTGRVARVTDHILHLDNLRGMEYFDAVITIEDVSGFVIRTQY</sequence>